<evidence type="ECO:0000313" key="5">
    <source>
        <dbReference type="Proteomes" id="UP001148018"/>
    </source>
</evidence>
<name>A0A9Q0IC14_9TELE</name>
<dbReference type="InterPro" id="IPR040673">
    <property type="entry name" value="CCDC81_HU_dom_2"/>
</dbReference>
<reference evidence="4" key="1">
    <citation type="submission" date="2022-07" db="EMBL/GenBank/DDBJ databases">
        <title>Chromosome-level genome of Muraenolepis orangiensis.</title>
        <authorList>
            <person name="Kim J."/>
        </authorList>
    </citation>
    <scope>NUCLEOTIDE SEQUENCE</scope>
    <source>
        <strain evidence="4">KU_S4_2022</strain>
        <tissue evidence="4">Muscle</tissue>
    </source>
</reference>
<dbReference type="Pfam" id="PF18289">
    <property type="entry name" value="HU-CCDC81_euk_2"/>
    <property type="match status" value="1"/>
</dbReference>
<evidence type="ECO:0000256" key="1">
    <source>
        <dbReference type="SAM" id="MobiDB-lite"/>
    </source>
</evidence>
<protein>
    <recommendedName>
        <fullName evidence="6">CCDC81 HU domain-containing protein</fullName>
    </recommendedName>
</protein>
<feature type="compositionally biased region" description="Polar residues" evidence="1">
    <location>
        <begin position="245"/>
        <end position="257"/>
    </location>
</feature>
<comment type="caution">
    <text evidence="4">The sequence shown here is derived from an EMBL/GenBank/DDBJ whole genome shotgun (WGS) entry which is preliminary data.</text>
</comment>
<evidence type="ECO:0008006" key="6">
    <source>
        <dbReference type="Google" id="ProtNLM"/>
    </source>
</evidence>
<dbReference type="AlphaFoldDB" id="A0A9Q0IC14"/>
<accession>A0A9Q0IC14</accession>
<keyword evidence="5" id="KW-1185">Reference proteome</keyword>
<feature type="region of interest" description="Disordered" evidence="1">
    <location>
        <begin position="199"/>
        <end position="276"/>
    </location>
</feature>
<feature type="domain" description="CCDC81 HU" evidence="2">
    <location>
        <begin position="34"/>
        <end position="78"/>
    </location>
</feature>
<dbReference type="PANTHER" id="PTHR14362">
    <property type="entry name" value="COILED-COIL DOMAIN-CONTAINING PROTEIN 81"/>
    <property type="match status" value="1"/>
</dbReference>
<feature type="compositionally biased region" description="Low complexity" evidence="1">
    <location>
        <begin position="223"/>
        <end position="234"/>
    </location>
</feature>
<sequence>MSDLLRLASAAERNALPTVSWLSETDVDSIWGYGVHVAGLGTFTFSQLKLDVGNQLLVVQRPVFLLAEKLVQSQNLKQHRALGTATHIPVVALNYAAVSQDGPFERDVVEGCVRETLLLLPRGLASGHPAHLALQGVGTLSFKNNLVRMKFHRDFVNTLDSTGRLLMRPGSSVSLMSRGGPLTPVGTTRLPSVVSPPCGVLSGAREGRGPPLALDSTETAAEGPVSGGPRPSRPQASGGLEAKGCTTQAADKSSISFSPPEGATPEEETHRDRSCTGHTRAGQELCYVCMQRAQRNAQLSQQRAFSQQVAAFNLEASQTLKEQRAQRPQFHGSYLFSKRPLTAALRGARQRGHVEDLRDQLVSQRIRSHQAQQERLLLEKVDQAQLAHELALQRKQQLVQKQQRVDRYRRALDVEHGKAPSSTQNQQPISAGIGRCETAAAANENRERAQKVSQEQLMAATQKRREEALILEHIARFETTKDLRASLEDAWRTNNRLKLRREEDENSFRRFGGDLLLDQCSQHRRCHQCKRKPGNHGDSNIWKESYYSAGSRVMM</sequence>
<dbReference type="Proteomes" id="UP001148018">
    <property type="component" value="Unassembled WGS sequence"/>
</dbReference>
<proteinExistence type="predicted"/>
<dbReference type="PANTHER" id="PTHR14362:SF2">
    <property type="entry name" value="COILED-COIL DOMAIN-CONTAINING PROTEIN 81"/>
    <property type="match status" value="1"/>
</dbReference>
<dbReference type="InterPro" id="IPR026295">
    <property type="entry name" value="CCD81"/>
</dbReference>
<feature type="domain" description="CCDC81 HU" evidence="3">
    <location>
        <begin position="89"/>
        <end position="163"/>
    </location>
</feature>
<gene>
    <name evidence="4" type="ORF">NHX12_005461</name>
</gene>
<dbReference type="GO" id="GO:0005815">
    <property type="term" value="C:microtubule organizing center"/>
    <property type="evidence" value="ECO:0007669"/>
    <property type="project" value="TreeGrafter"/>
</dbReference>
<dbReference type="EMBL" id="JANIIK010000112">
    <property type="protein sequence ID" value="KAJ3593124.1"/>
    <property type="molecule type" value="Genomic_DNA"/>
</dbReference>
<organism evidence="4 5">
    <name type="scientific">Muraenolepis orangiensis</name>
    <name type="common">Patagonian moray cod</name>
    <dbReference type="NCBI Taxonomy" id="630683"/>
    <lineage>
        <taxon>Eukaryota</taxon>
        <taxon>Metazoa</taxon>
        <taxon>Chordata</taxon>
        <taxon>Craniata</taxon>
        <taxon>Vertebrata</taxon>
        <taxon>Euteleostomi</taxon>
        <taxon>Actinopterygii</taxon>
        <taxon>Neopterygii</taxon>
        <taxon>Teleostei</taxon>
        <taxon>Neoteleostei</taxon>
        <taxon>Acanthomorphata</taxon>
        <taxon>Zeiogadaria</taxon>
        <taxon>Gadariae</taxon>
        <taxon>Gadiformes</taxon>
        <taxon>Muraenolepidoidei</taxon>
        <taxon>Muraenolepididae</taxon>
        <taxon>Muraenolepis</taxon>
    </lineage>
</organism>
<dbReference type="Pfam" id="PF14908">
    <property type="entry name" value="HU-CCDC81_euk_1"/>
    <property type="match status" value="1"/>
</dbReference>
<evidence type="ECO:0000313" key="4">
    <source>
        <dbReference type="EMBL" id="KAJ3593124.1"/>
    </source>
</evidence>
<evidence type="ECO:0000259" key="2">
    <source>
        <dbReference type="Pfam" id="PF14908"/>
    </source>
</evidence>
<dbReference type="OrthoDB" id="125906at2759"/>
<dbReference type="InterPro" id="IPR028034">
    <property type="entry name" value="HU-CCDC81"/>
</dbReference>
<evidence type="ECO:0000259" key="3">
    <source>
        <dbReference type="Pfam" id="PF18289"/>
    </source>
</evidence>